<keyword evidence="13" id="KW-0456">Lyase</keyword>
<dbReference type="InterPro" id="IPR001584">
    <property type="entry name" value="Integrase_cat-core"/>
</dbReference>
<feature type="region of interest" description="Disordered" evidence="19">
    <location>
        <begin position="1902"/>
        <end position="1983"/>
    </location>
</feature>
<keyword evidence="10" id="KW-0443">Lipid metabolism</keyword>
<dbReference type="PROSITE" id="PS00067">
    <property type="entry name" value="3HCDH"/>
    <property type="match status" value="1"/>
</dbReference>
<dbReference type="InterPro" id="IPR018376">
    <property type="entry name" value="Enoyl-CoA_hyd/isom_CS"/>
</dbReference>
<dbReference type="GO" id="GO:0004165">
    <property type="term" value="F:delta(3)-delta(2)-enoyl-CoA isomerase activity"/>
    <property type="evidence" value="ECO:0007669"/>
    <property type="project" value="UniProtKB-EC"/>
</dbReference>
<evidence type="ECO:0000256" key="18">
    <source>
        <dbReference type="RuleBase" id="RU003707"/>
    </source>
</evidence>
<dbReference type="Pfam" id="PF13976">
    <property type="entry name" value="gag_pre-integrs"/>
    <property type="match status" value="1"/>
</dbReference>
<evidence type="ECO:0000256" key="9">
    <source>
        <dbReference type="ARBA" id="ARBA00023027"/>
    </source>
</evidence>
<evidence type="ECO:0000256" key="14">
    <source>
        <dbReference type="ARBA" id="ARBA00023268"/>
    </source>
</evidence>
<dbReference type="InterPro" id="IPR006108">
    <property type="entry name" value="3HC_DH_C"/>
</dbReference>
<dbReference type="SUPFAM" id="SSF51735">
    <property type="entry name" value="NAD(P)-binding Rossmann-fold domains"/>
    <property type="match status" value="1"/>
</dbReference>
<dbReference type="GO" id="GO:0070403">
    <property type="term" value="F:NAD+ binding"/>
    <property type="evidence" value="ECO:0007669"/>
    <property type="project" value="InterPro"/>
</dbReference>
<evidence type="ECO:0000256" key="16">
    <source>
        <dbReference type="ARBA" id="ARBA00023709"/>
    </source>
</evidence>
<comment type="similarity">
    <text evidence="5">In the central section; belongs to the 3-hydroxyacyl-CoA dehydrogenase family.</text>
</comment>
<feature type="compositionally biased region" description="Polar residues" evidence="19">
    <location>
        <begin position="1902"/>
        <end position="1912"/>
    </location>
</feature>
<evidence type="ECO:0000256" key="17">
    <source>
        <dbReference type="ARBA" id="ARBA00023717"/>
    </source>
</evidence>
<dbReference type="SUPFAM" id="SSF48179">
    <property type="entry name" value="6-phosphogluconate dehydrogenase C-terminal domain-like"/>
    <property type="match status" value="2"/>
</dbReference>
<dbReference type="GO" id="GO:0008692">
    <property type="term" value="F:3-hydroxybutyryl-CoA epimerase activity"/>
    <property type="evidence" value="ECO:0007669"/>
    <property type="project" value="UniProtKB-EC"/>
</dbReference>
<dbReference type="Pfam" id="PF00665">
    <property type="entry name" value="rve"/>
    <property type="match status" value="1"/>
</dbReference>
<evidence type="ECO:0000256" key="1">
    <source>
        <dbReference type="ARBA" id="ARBA00000452"/>
    </source>
</evidence>
<comment type="catalytic activity">
    <reaction evidence="16">
        <text>a (3S)-3-hydroxyacyl-CoA = a (2E)-enoyl-CoA + H2O</text>
        <dbReference type="Rhea" id="RHEA:16105"/>
        <dbReference type="ChEBI" id="CHEBI:15377"/>
        <dbReference type="ChEBI" id="CHEBI:57318"/>
        <dbReference type="ChEBI" id="CHEBI:58856"/>
        <dbReference type="EC" id="4.2.1.17"/>
    </reaction>
</comment>
<dbReference type="Gene3D" id="1.10.1040.50">
    <property type="match status" value="1"/>
</dbReference>
<gene>
    <name evidence="21" type="ORF">Tci_035455</name>
</gene>
<dbReference type="UniPathway" id="UPA00659"/>
<evidence type="ECO:0000256" key="15">
    <source>
        <dbReference type="ARBA" id="ARBA00023701"/>
    </source>
</evidence>
<evidence type="ECO:0000256" key="8">
    <source>
        <dbReference type="ARBA" id="ARBA00023002"/>
    </source>
</evidence>
<dbReference type="SUPFAM" id="SSF53098">
    <property type="entry name" value="Ribonuclease H-like"/>
    <property type="match status" value="1"/>
</dbReference>
<dbReference type="CDD" id="cd06558">
    <property type="entry name" value="crotonase-like"/>
    <property type="match status" value="1"/>
</dbReference>
<comment type="catalytic activity">
    <reaction evidence="2">
        <text>a (3E)-enoyl-CoA = a 4-saturated (2E)-enoyl-CoA</text>
        <dbReference type="Rhea" id="RHEA:45228"/>
        <dbReference type="ChEBI" id="CHEBI:58521"/>
        <dbReference type="ChEBI" id="CHEBI:85097"/>
        <dbReference type="EC" id="5.3.3.8"/>
    </reaction>
</comment>
<dbReference type="PANTHER" id="PTHR23309">
    <property type="entry name" value="3-HYDROXYACYL-COA DEHYROGENASE"/>
    <property type="match status" value="1"/>
</dbReference>
<organism evidence="21">
    <name type="scientific">Tanacetum cinerariifolium</name>
    <name type="common">Dalmatian daisy</name>
    <name type="synonym">Chrysanthemum cinerariifolium</name>
    <dbReference type="NCBI Taxonomy" id="118510"/>
    <lineage>
        <taxon>Eukaryota</taxon>
        <taxon>Viridiplantae</taxon>
        <taxon>Streptophyta</taxon>
        <taxon>Embryophyta</taxon>
        <taxon>Tracheophyta</taxon>
        <taxon>Spermatophyta</taxon>
        <taxon>Magnoliopsida</taxon>
        <taxon>eudicotyledons</taxon>
        <taxon>Gunneridae</taxon>
        <taxon>Pentapetalae</taxon>
        <taxon>asterids</taxon>
        <taxon>campanulids</taxon>
        <taxon>Asterales</taxon>
        <taxon>Asteraceae</taxon>
        <taxon>Asteroideae</taxon>
        <taxon>Anthemideae</taxon>
        <taxon>Anthemidinae</taxon>
        <taxon>Tanacetum</taxon>
    </lineage>
</organism>
<evidence type="ECO:0000256" key="19">
    <source>
        <dbReference type="SAM" id="MobiDB-lite"/>
    </source>
</evidence>
<feature type="compositionally biased region" description="Basic and acidic residues" evidence="19">
    <location>
        <begin position="2234"/>
        <end position="2256"/>
    </location>
</feature>
<dbReference type="PROSITE" id="PS00166">
    <property type="entry name" value="ENOYL_COA_HYDRATASE"/>
    <property type="match status" value="1"/>
</dbReference>
<comment type="similarity">
    <text evidence="6">In the N-terminal section; belongs to the enoyl-CoA hydratase/isomerase family.</text>
</comment>
<evidence type="ECO:0000256" key="4">
    <source>
        <dbReference type="ARBA" id="ARBA00005005"/>
    </source>
</evidence>
<dbReference type="Gene3D" id="3.90.226.10">
    <property type="entry name" value="2-enoyl-CoA Hydratase, Chain A, domain 1"/>
    <property type="match status" value="1"/>
</dbReference>
<feature type="compositionally biased region" description="Basic and acidic residues" evidence="19">
    <location>
        <begin position="1918"/>
        <end position="1934"/>
    </location>
</feature>
<feature type="compositionally biased region" description="Basic and acidic residues" evidence="19">
    <location>
        <begin position="2005"/>
        <end position="2019"/>
    </location>
</feature>
<keyword evidence="9" id="KW-0520">NAD</keyword>
<comment type="catalytic activity">
    <reaction evidence="17">
        <text>a 4-saturated-(3S)-3-hydroxyacyl-CoA = a (3E)-enoyl-CoA + H2O</text>
        <dbReference type="Rhea" id="RHEA:20724"/>
        <dbReference type="ChEBI" id="CHEBI:15377"/>
        <dbReference type="ChEBI" id="CHEBI:58521"/>
        <dbReference type="ChEBI" id="CHEBI:137480"/>
        <dbReference type="EC" id="4.2.1.17"/>
    </reaction>
</comment>
<dbReference type="InterPro" id="IPR025724">
    <property type="entry name" value="GAG-pre-integrase_dom"/>
</dbReference>
<evidence type="ECO:0000256" key="6">
    <source>
        <dbReference type="ARBA" id="ARBA00008750"/>
    </source>
</evidence>
<comment type="similarity">
    <text evidence="18">Belongs to the enoyl-CoA hydratase/isomerase family.</text>
</comment>
<evidence type="ECO:0000313" key="21">
    <source>
        <dbReference type="EMBL" id="GEU63477.1"/>
    </source>
</evidence>
<dbReference type="EMBL" id="BKCJ010004853">
    <property type="protein sequence ID" value="GEU63477.1"/>
    <property type="molecule type" value="Genomic_DNA"/>
</dbReference>
<dbReference type="FunFam" id="1.10.1040.50:FF:000004">
    <property type="entry name" value="Peroxisomal fatty acid beta-oxidation multifunctional protein"/>
    <property type="match status" value="1"/>
</dbReference>
<dbReference type="GO" id="GO:0003676">
    <property type="term" value="F:nucleic acid binding"/>
    <property type="evidence" value="ECO:0007669"/>
    <property type="project" value="InterPro"/>
</dbReference>
<dbReference type="InterPro" id="IPR036291">
    <property type="entry name" value="NAD(P)-bd_dom_sf"/>
</dbReference>
<dbReference type="SUPFAM" id="SSF52096">
    <property type="entry name" value="ClpP/crotonase"/>
    <property type="match status" value="1"/>
</dbReference>
<dbReference type="GO" id="GO:0003857">
    <property type="term" value="F:(3S)-3-hydroxyacyl-CoA dehydrogenase (NAD+) activity"/>
    <property type="evidence" value="ECO:0007669"/>
    <property type="project" value="TreeGrafter"/>
</dbReference>
<sequence>MVGKTTISVGSDGVAVISIINPPVNSLAFDVLISLKENFDQALQRDDVKAIVITGAKGKFSGGFDINAFGGLQDGKSTSTGLASKPGYVSIDILSDTVEAAKKPSVAAIDGLALGGGLEVAMACHARIATSTAQLGLPELQLGIIPGFGGTQRLPRLVGLAKALEMMLTSKPVRGEEAHNLGLVDAVVSGDELVDAARRWALDILERRKPWVSSLYRTDKLEPLGEAREILNFARTQAARQAPNLRHPQVCIDVIEEGIVSGPRVGLMKEYNEFQVLLNSDTCKSLLHIFFAQRGTTKVPGVTDRGLKPRQIKKVAILGGGLMGSGIATALVLSGYEVVLKEVNQKFLEGGLGRVKANLMSSVKKGKLSQEKFEKTMSRLKGVLDYESFKDVDMVIEAVIENVPLKQQIFSDLEKYCSPNCILASNTSTIDLNLIGEKTNSQDRIIGAHFFSPAHVMPLLEIVRTSKTSPQAVVDLLDVGKKIRKTPVVVGNCTGFAVNRMFFPYSQAAFLLVEHGADLYKIDRAITKFGMPMGPFRLCDLVGFGVAVATGGQFVINFPERTYKTMIIPLMQEDKRAGETTRKGFYVYNDKRKASPDPEVRKYIEKAREISGVTVDPKLAKLSDKDIIEMVFFPVVNETCRVYAEGIAVKAADLDIAGVMGMGFPPYRGGIMFWADSIGSKYICQRLEEWSKTYGEFFKPCAYLTERAALGAPLSAPLDQAKSRLIQFRLDVKLFRKDILEDDGKTLSFSCLPPEWSKFVTDVKLVKDLHTTNFDQLHAYLQQHELHANEVCLMRERNQDPLALFPKYGSIHPTQHNSTTYPSTPLAITYPKTPYPNGYSSASHQEACLQPQSVPQIEYTVSTVNQQTHLAEFPQIYSGLAILVFKQEDDPIDAINKMMSFLSTVVTFCFPSTNNQLRNSSNPRQQATIHDGQVTVQPLQGRLNFYVAGPGIAEESSNALPVKVDVPSELPKVSLVNASLKKLKFHLAQFDSVVKNMVTSNALTKVMFKLDLDPLAPRLLQNRDAHIDYLKHTQEQDDILRGRVKQAKAKQPLDNALDFAYKHAKRIQELLEYVRDTCPNAIKLSEKKIDVIPIKKVKKVRSQPTCNKKNDRISQPSSSNIKNKVEAQPRKVNKKNRVVETICDANVKHTMLNANSQLICVTSCPDCSVVLDSGCSKHMTRDRSHLIRSQVSWVYDVEGLGYNLFSIGQFCDSDLEVAFRKHTCFVRNLEGVDLLSGSQETNLYTLLIGDMIASSPICLFSKASKTKLWLWHQRLSHLNFSAINHLARNGLVRDANQEKLYLLHMDLCGPMRVASVNGKKYILIIMDDYSRFTWMTFLASKDEDPEFIIKFFKMIQVRLNATIKNIRTDNGTEFVNQTMHSYFESVSISHKTSVARTPQQNCVIERRNRVFIEAARTMLIYARAMYFYGLRQSPPNVTPKTDPLYVAAMEKPLMSSYMIENPIYLTFMSLVHFAIQPIMLTAMASEQSNLEPALHEMTPATPSLRLVPNPPPSTLFVPPLKNEWDLVFQSVFDEFFPPPASVATSVPVVEAPAPIETMQKELNEFKRLEVWELVPRPDKVMVITLKWIYKVKLDELGGILKNNARLVARGCLQEEGIDFEESFTPVARLEAVRIFLAFAAHMNMIVYQMDVKTAFLNGILRKEVYVSQPDGFLDPDNPNHMYSLKKALHGLKQAPRAWYDLLSSFLLPKDSSKAQLIPHCSSHEKAKISSWYKSMLMILFLISQSPKAIFLSQSMESCDLVDTPMVEKSKQDEDPQGKAVDLTHYRGLVGTLMYLTSSRPDLDSAIALTAFEDADHASCQDTRRSTSGSMQLLGDRFVSWSLKRQKSAAISRVEPPKSKKSLKKSDSAISSEESTSKKKLALSEASQLKEATKRSKKDFYISQASGSGTDEGTGTKPEVLDVPKNDSKSDKESWGDSGEEDDDGNDDDNNNDDDINDDDDETDKEEYDDEFNVEEEENMDEEEDVDVIKELYKDINVNLGNKNADMTHDDQGGADEHNTEGPLQSSSVSSDFTSKLLNLENVSLVDNEIASLMDTNIHHKETSSQTSSLYTISITAIPEIYKKLGEAIHKAIQSHNAECRKEVQAKKQEYIDLVDTLRLCNSCERTIIESLEAAVLAKSSSQPKSTYEVVASLSEYELTKIHMDKMEENKSYLSDDYKKELYNALVKSYNNDKDLYDTYGEVFSLKRGRDDKDKDQDPSVRSDRGTKRRKSRKEAKSSKDSRSKEEEPSHTVDDSKVCQNQEFHTRNNDEQPDNEATPMRDWYKKPERP</sequence>
<accession>A0A6L2LRA4</accession>
<dbReference type="Pfam" id="PF00725">
    <property type="entry name" value="3HCDH"/>
    <property type="match status" value="1"/>
</dbReference>
<keyword evidence="11" id="KW-0576">Peroxisome</keyword>
<dbReference type="FunFam" id="3.90.226.10:FF:000025">
    <property type="entry name" value="Peroxisomal fatty acid beta-oxidation multifunctional protein"/>
    <property type="match status" value="1"/>
</dbReference>
<evidence type="ECO:0000256" key="7">
    <source>
        <dbReference type="ARBA" id="ARBA00022832"/>
    </source>
</evidence>
<dbReference type="GO" id="GO:0015074">
    <property type="term" value="P:DNA integration"/>
    <property type="evidence" value="ECO:0007669"/>
    <property type="project" value="InterPro"/>
</dbReference>
<feature type="region of interest" description="Disordered" evidence="19">
    <location>
        <begin position="1848"/>
        <end position="1882"/>
    </location>
</feature>
<evidence type="ECO:0000256" key="5">
    <source>
        <dbReference type="ARBA" id="ARBA00007005"/>
    </source>
</evidence>
<dbReference type="GO" id="GO:0006635">
    <property type="term" value="P:fatty acid beta-oxidation"/>
    <property type="evidence" value="ECO:0007669"/>
    <property type="project" value="UniProtKB-UniPathway"/>
</dbReference>
<protein>
    <submittedName>
        <fullName evidence="21">Glyoxysomal fatty acid beta-oxidation multifunctional protein MFP-a</fullName>
    </submittedName>
</protein>
<comment type="catalytic activity">
    <reaction evidence="1">
        <text>a (3Z)-enoyl-CoA = a 4-saturated (2E)-enoyl-CoA</text>
        <dbReference type="Rhea" id="RHEA:45900"/>
        <dbReference type="ChEBI" id="CHEBI:85097"/>
        <dbReference type="ChEBI" id="CHEBI:85489"/>
        <dbReference type="EC" id="5.3.3.8"/>
    </reaction>
</comment>
<evidence type="ECO:0000256" key="11">
    <source>
        <dbReference type="ARBA" id="ARBA00023140"/>
    </source>
</evidence>
<dbReference type="Pfam" id="PF00378">
    <property type="entry name" value="ECH_1"/>
    <property type="match status" value="1"/>
</dbReference>
<dbReference type="Gene3D" id="3.40.50.720">
    <property type="entry name" value="NAD(P)-binding Rossmann-like Domain"/>
    <property type="match status" value="1"/>
</dbReference>
<dbReference type="InterPro" id="IPR001753">
    <property type="entry name" value="Enoyl-CoA_hydra/iso"/>
</dbReference>
<feature type="domain" description="Integrase catalytic" evidence="20">
    <location>
        <begin position="1294"/>
        <end position="1470"/>
    </location>
</feature>
<dbReference type="PROSITE" id="PS50994">
    <property type="entry name" value="INTEGRASE"/>
    <property type="match status" value="1"/>
</dbReference>
<dbReference type="InterPro" id="IPR013103">
    <property type="entry name" value="RVT_2"/>
</dbReference>
<dbReference type="FunFam" id="3.40.50.720:FF:000009">
    <property type="entry name" value="Fatty oxidation complex, alpha subunit"/>
    <property type="match status" value="1"/>
</dbReference>
<dbReference type="InterPro" id="IPR006180">
    <property type="entry name" value="3-OHacyl-CoA_DH_CS"/>
</dbReference>
<comment type="subcellular location">
    <subcellularLocation>
        <location evidence="3">Peroxisome</location>
    </subcellularLocation>
</comment>
<reference evidence="21" key="1">
    <citation type="journal article" date="2019" name="Sci. Rep.">
        <title>Draft genome of Tanacetum cinerariifolium, the natural source of mosquito coil.</title>
        <authorList>
            <person name="Yamashiro T."/>
            <person name="Shiraishi A."/>
            <person name="Satake H."/>
            <person name="Nakayama K."/>
        </authorList>
    </citation>
    <scope>NUCLEOTIDE SEQUENCE</scope>
</reference>
<name>A0A6L2LRA4_TANCI</name>
<dbReference type="InterPro" id="IPR036397">
    <property type="entry name" value="RNaseH_sf"/>
</dbReference>
<keyword evidence="14" id="KW-0511">Multifunctional enzyme</keyword>
<evidence type="ECO:0000256" key="3">
    <source>
        <dbReference type="ARBA" id="ARBA00004275"/>
    </source>
</evidence>
<keyword evidence="8" id="KW-0560">Oxidoreductase</keyword>
<evidence type="ECO:0000259" key="20">
    <source>
        <dbReference type="PROSITE" id="PS50994"/>
    </source>
</evidence>
<evidence type="ECO:0000256" key="10">
    <source>
        <dbReference type="ARBA" id="ARBA00023098"/>
    </source>
</evidence>
<evidence type="ECO:0000256" key="12">
    <source>
        <dbReference type="ARBA" id="ARBA00023235"/>
    </source>
</evidence>
<evidence type="ECO:0000256" key="2">
    <source>
        <dbReference type="ARBA" id="ARBA00000765"/>
    </source>
</evidence>
<comment type="catalytic activity">
    <reaction evidence="15">
        <text>(3S)-3-hydroxybutanoyl-CoA = (3R)-3-hydroxybutanoyl-CoA</text>
        <dbReference type="Rhea" id="RHEA:21760"/>
        <dbReference type="ChEBI" id="CHEBI:57315"/>
        <dbReference type="ChEBI" id="CHEBI:57316"/>
        <dbReference type="EC" id="5.1.2.3"/>
    </reaction>
</comment>
<feature type="compositionally biased region" description="Acidic residues" evidence="19">
    <location>
        <begin position="1937"/>
        <end position="1983"/>
    </location>
</feature>
<keyword evidence="7" id="KW-0276">Fatty acid metabolism</keyword>
<dbReference type="Pfam" id="PF07727">
    <property type="entry name" value="RVT_2"/>
    <property type="match status" value="1"/>
</dbReference>
<keyword evidence="12" id="KW-0413">Isomerase</keyword>
<dbReference type="Gene3D" id="3.30.420.10">
    <property type="entry name" value="Ribonuclease H-like superfamily/Ribonuclease H"/>
    <property type="match status" value="1"/>
</dbReference>
<evidence type="ECO:0000256" key="13">
    <source>
        <dbReference type="ARBA" id="ARBA00023239"/>
    </source>
</evidence>
<dbReference type="GO" id="GO:0005777">
    <property type="term" value="C:peroxisome"/>
    <property type="evidence" value="ECO:0007669"/>
    <property type="project" value="UniProtKB-SubCell"/>
</dbReference>
<feature type="region of interest" description="Disordered" evidence="19">
    <location>
        <begin position="2002"/>
        <end position="2029"/>
    </location>
</feature>
<proteinExistence type="inferred from homology"/>
<comment type="pathway">
    <text evidence="4">Lipid metabolism; fatty acid beta-oxidation.</text>
</comment>
<dbReference type="InterPro" id="IPR006176">
    <property type="entry name" value="3-OHacyl-CoA_DH_NAD-bd"/>
</dbReference>
<comment type="caution">
    <text evidence="21">The sequence shown here is derived from an EMBL/GenBank/DDBJ whole genome shotgun (WGS) entry which is preliminary data.</text>
</comment>
<dbReference type="PANTHER" id="PTHR23309:SF9">
    <property type="entry name" value="PEROXISOMAL FATTY ACID BETA-OXIDATION MULTIFUNCTIONAL PROTEIN MFP2"/>
    <property type="match status" value="1"/>
</dbReference>
<dbReference type="InterPro" id="IPR012337">
    <property type="entry name" value="RNaseH-like_sf"/>
</dbReference>
<feature type="compositionally biased region" description="Basic and acidic residues" evidence="19">
    <location>
        <begin position="2208"/>
        <end position="2225"/>
    </location>
</feature>
<dbReference type="Pfam" id="PF02737">
    <property type="entry name" value="3HCDH_N"/>
    <property type="match status" value="1"/>
</dbReference>
<dbReference type="InterPro" id="IPR008927">
    <property type="entry name" value="6-PGluconate_DH-like_C_sf"/>
</dbReference>
<feature type="region of interest" description="Disordered" evidence="19">
    <location>
        <begin position="2208"/>
        <end position="2289"/>
    </location>
</feature>
<dbReference type="GO" id="GO:0004300">
    <property type="term" value="F:enoyl-CoA hydratase activity"/>
    <property type="evidence" value="ECO:0007669"/>
    <property type="project" value="UniProtKB-EC"/>
</dbReference>
<dbReference type="InterPro" id="IPR029045">
    <property type="entry name" value="ClpP/crotonase-like_dom_sf"/>
</dbReference>